<sequence length="838" mass="82593">MSSAPVPTDVRLVPPALAAWAAAWWATASPAGSARAASLALAGTALLVVALTVVAPVRRARTAGLLVAPVLAVAALLCGLVHPEQAARTAAPVLALTDGRAHQVVLRVAGDPVPVDGPEWAPPQVRVRAVLTAPAGAVPGVPVSVTGDAAAWSAVRWGSTVRATVRADPAPAGAPVALWVTATDGPTVLAVPAWAWRAAERVRGGLATASGADGVRDGPSLLPGLVVGDTSQQAEGLVDDMRTAGLSHLTAVSGSNITIVCGGTLLLCVLLGAGRRSAAAAAALALVALVVVARPEPSVLRAAAMGAVGLLGVVVGRRGGGLAALAVAVLVVVAADPWLARAPGFRLSVVATGALVVGAGPLARLLGRTVPRSVAYALAVPAVAQVAVTPVLLGLEPVVATYALPANALAAPAVAPATVLGLLAAVLSLVDPATAAAIAAPAAWCAGWVAGVARVVAGLPGASLPWPAGGPGIAAGALAATALLALAVLVLRRLPDRRPPREGWAPWPWVGGSRAPAPPTRDGRVLGGPGGVGARPLLCSLAAVAALVAVLLPGARGWPGPDWPVVVCDVGQGDALLVRSGPGAAVLVDTGPDDSVTGCLRRAGVRRLDLLVLTHLHADHVGGLTALTGSGTRVARAWAPATGQPAAAAAALADWAAHHGVPLEHPVAGRVSGAGAVTVEVLAPRPGAPRAAGDSQDVNDAGTVVRLHGPDGLRVLAVGDLGADAQRRLLAAVGPESLASDVTTVAHHGSADQLPALYRAAGAALAVASAGRDNPYGHPAPRGLAAVRDAGTTVLDTAGSGDVAVRLRRGPGEGVDARTRRRLARGRCPDGRPGGVPA</sequence>
<feature type="transmembrane region" description="Helical" evidence="6">
    <location>
        <begin position="345"/>
        <end position="367"/>
    </location>
</feature>
<feature type="transmembrane region" description="Helical" evidence="6">
    <location>
        <begin position="407"/>
        <end position="430"/>
    </location>
</feature>
<reference evidence="9" key="1">
    <citation type="journal article" date="2019" name="Int. J. Syst. Evol. Microbiol.">
        <title>The Global Catalogue of Microorganisms (GCM) 10K type strain sequencing project: providing services to taxonomists for standard genome sequencing and annotation.</title>
        <authorList>
            <consortium name="The Broad Institute Genomics Platform"/>
            <consortium name="The Broad Institute Genome Sequencing Center for Infectious Disease"/>
            <person name="Wu L."/>
            <person name="Ma J."/>
        </authorList>
    </citation>
    <scope>NUCLEOTIDE SEQUENCE [LARGE SCALE GENOMIC DNA]</scope>
    <source>
        <strain evidence="9">CCUG 43114</strain>
    </source>
</reference>
<dbReference type="Gene3D" id="3.60.15.10">
    <property type="entry name" value="Ribonuclease Z/Hydroxyacylglutathione hydrolase-like"/>
    <property type="match status" value="1"/>
</dbReference>
<dbReference type="InterPro" id="IPR035681">
    <property type="entry name" value="ComA-like_MBL"/>
</dbReference>
<keyword evidence="4 6" id="KW-1133">Transmembrane helix</keyword>
<dbReference type="Proteomes" id="UP001596122">
    <property type="component" value="Unassembled WGS sequence"/>
</dbReference>
<dbReference type="InterPro" id="IPR001279">
    <property type="entry name" value="Metallo-B-lactamas"/>
</dbReference>
<dbReference type="Pfam" id="PF03772">
    <property type="entry name" value="Competence"/>
    <property type="match status" value="1"/>
</dbReference>
<dbReference type="SUPFAM" id="SSF56281">
    <property type="entry name" value="Metallo-hydrolase/oxidoreductase"/>
    <property type="match status" value="1"/>
</dbReference>
<feature type="transmembrane region" description="Helical" evidence="6">
    <location>
        <begin position="374"/>
        <end position="395"/>
    </location>
</feature>
<evidence type="ECO:0000313" key="9">
    <source>
        <dbReference type="Proteomes" id="UP001596122"/>
    </source>
</evidence>
<proteinExistence type="predicted"/>
<dbReference type="PANTHER" id="PTHR30619:SF1">
    <property type="entry name" value="RECOMBINATION PROTEIN 2"/>
    <property type="match status" value="1"/>
</dbReference>
<feature type="transmembrane region" description="Helical" evidence="6">
    <location>
        <begin position="38"/>
        <end position="57"/>
    </location>
</feature>
<name>A0ABW0GKB3_9MICO</name>
<evidence type="ECO:0000256" key="1">
    <source>
        <dbReference type="ARBA" id="ARBA00004651"/>
    </source>
</evidence>
<keyword evidence="2" id="KW-1003">Cell membrane</keyword>
<dbReference type="EMBL" id="JBHSLD010000004">
    <property type="protein sequence ID" value="MFC5380054.1"/>
    <property type="molecule type" value="Genomic_DNA"/>
</dbReference>
<feature type="transmembrane region" description="Helical" evidence="6">
    <location>
        <begin position="64"/>
        <end position="82"/>
    </location>
</feature>
<feature type="transmembrane region" description="Helical" evidence="6">
    <location>
        <begin position="469"/>
        <end position="491"/>
    </location>
</feature>
<dbReference type="Pfam" id="PF00753">
    <property type="entry name" value="Lactamase_B"/>
    <property type="match status" value="1"/>
</dbReference>
<evidence type="ECO:0000259" key="7">
    <source>
        <dbReference type="SMART" id="SM00849"/>
    </source>
</evidence>
<evidence type="ECO:0000256" key="5">
    <source>
        <dbReference type="ARBA" id="ARBA00023136"/>
    </source>
</evidence>
<keyword evidence="3 6" id="KW-0812">Transmembrane</keyword>
<dbReference type="InterPro" id="IPR052159">
    <property type="entry name" value="Competence_DNA_uptake"/>
</dbReference>
<feature type="transmembrane region" description="Helical" evidence="6">
    <location>
        <begin position="299"/>
        <end position="315"/>
    </location>
</feature>
<keyword evidence="9" id="KW-1185">Reference proteome</keyword>
<dbReference type="InterPro" id="IPR036866">
    <property type="entry name" value="RibonucZ/Hydroxyglut_hydro"/>
</dbReference>
<evidence type="ECO:0000256" key="4">
    <source>
        <dbReference type="ARBA" id="ARBA00022989"/>
    </source>
</evidence>
<dbReference type="InterPro" id="IPR004477">
    <property type="entry name" value="ComEC_N"/>
</dbReference>
<dbReference type="PANTHER" id="PTHR30619">
    <property type="entry name" value="DNA INTERNALIZATION/COMPETENCE PROTEIN COMEC/REC2"/>
    <property type="match status" value="1"/>
</dbReference>
<gene>
    <name evidence="8" type="ORF">ACFPJ6_04560</name>
</gene>
<evidence type="ECO:0000256" key="6">
    <source>
        <dbReference type="SAM" id="Phobius"/>
    </source>
</evidence>
<evidence type="ECO:0000256" key="3">
    <source>
        <dbReference type="ARBA" id="ARBA00022692"/>
    </source>
</evidence>
<comment type="subcellular location">
    <subcellularLocation>
        <location evidence="1">Cell membrane</location>
        <topology evidence="1">Multi-pass membrane protein</topology>
    </subcellularLocation>
</comment>
<accession>A0ABW0GKB3</accession>
<dbReference type="RefSeq" id="WP_377002410.1">
    <property type="nucleotide sequence ID" value="NZ_JBHSLD010000004.1"/>
</dbReference>
<keyword evidence="5 6" id="KW-0472">Membrane</keyword>
<evidence type="ECO:0000313" key="8">
    <source>
        <dbReference type="EMBL" id="MFC5380054.1"/>
    </source>
</evidence>
<protein>
    <submittedName>
        <fullName evidence="8">ComEC/Rec2 family competence protein</fullName>
    </submittedName>
</protein>
<comment type="caution">
    <text evidence="8">The sequence shown here is derived from an EMBL/GenBank/DDBJ whole genome shotgun (WGS) entry which is preliminary data.</text>
</comment>
<organism evidence="8 9">
    <name type="scientific">Aquipuribacter nitratireducens</name>
    <dbReference type="NCBI Taxonomy" id="650104"/>
    <lineage>
        <taxon>Bacteria</taxon>
        <taxon>Bacillati</taxon>
        <taxon>Actinomycetota</taxon>
        <taxon>Actinomycetes</taxon>
        <taxon>Micrococcales</taxon>
        <taxon>Intrasporangiaceae</taxon>
        <taxon>Aquipuribacter</taxon>
    </lineage>
</organism>
<evidence type="ECO:0000256" key="2">
    <source>
        <dbReference type="ARBA" id="ARBA00022475"/>
    </source>
</evidence>
<dbReference type="SMART" id="SM00849">
    <property type="entry name" value="Lactamase_B"/>
    <property type="match status" value="1"/>
</dbReference>
<feature type="transmembrane region" description="Helical" evidence="6">
    <location>
        <begin position="437"/>
        <end position="457"/>
    </location>
</feature>
<feature type="transmembrane region" description="Helical" evidence="6">
    <location>
        <begin position="249"/>
        <end position="270"/>
    </location>
</feature>
<dbReference type="NCBIfam" id="TIGR00360">
    <property type="entry name" value="ComEC_N-term"/>
    <property type="match status" value="1"/>
</dbReference>
<feature type="transmembrane region" description="Helical" evidence="6">
    <location>
        <begin position="277"/>
        <end position="293"/>
    </location>
</feature>
<feature type="domain" description="Metallo-beta-lactamase" evidence="7">
    <location>
        <begin position="572"/>
        <end position="757"/>
    </location>
</feature>
<feature type="transmembrane region" description="Helical" evidence="6">
    <location>
        <begin position="322"/>
        <end position="339"/>
    </location>
</feature>
<dbReference type="CDD" id="cd07731">
    <property type="entry name" value="ComA-like_MBL-fold"/>
    <property type="match status" value="1"/>
</dbReference>